<dbReference type="RefSeq" id="WP_078237473.1">
    <property type="nucleotide sequence ID" value="NZ_MUYA01000013.1"/>
</dbReference>
<dbReference type="EMBL" id="MUYA01000013">
    <property type="protein sequence ID" value="OOR98336.1"/>
    <property type="molecule type" value="Genomic_DNA"/>
</dbReference>
<reference evidence="2 3" key="1">
    <citation type="submission" date="2017-02" db="EMBL/GenBank/DDBJ databases">
        <title>Draft genome sequence of Haemophilus paracuniculus CCUG 43573 type strain.</title>
        <authorList>
            <person name="Engstrom-Jakobsson H."/>
            <person name="Salva-Serra F."/>
            <person name="Thorell K."/>
            <person name="Gonzales-Siles L."/>
            <person name="Karlsson R."/>
            <person name="Boulund F."/>
            <person name="Engstrand L."/>
            <person name="Kristiansson E."/>
            <person name="Moore E."/>
        </authorList>
    </citation>
    <scope>NUCLEOTIDE SEQUENCE [LARGE SCALE GENOMIC DNA]</scope>
    <source>
        <strain evidence="2 3">CCUG 43573</strain>
    </source>
</reference>
<evidence type="ECO:0000256" key="1">
    <source>
        <dbReference type="SAM" id="SignalP"/>
    </source>
</evidence>
<proteinExistence type="predicted"/>
<evidence type="ECO:0008006" key="4">
    <source>
        <dbReference type="Google" id="ProtNLM"/>
    </source>
</evidence>
<sequence>MFKKLLPAIFAASMVFTSSSALAITTAEMKAAGNGLSKEITKMLGKKTTVDFITPKFTIKNGTCDERAALMTYAQIYTFNQQYPKKIQDRVTDFILDKINDDSCLSDEYFRYFNNEKSPAKTLMRQPQ</sequence>
<evidence type="ECO:0000313" key="2">
    <source>
        <dbReference type="EMBL" id="OOR98336.1"/>
    </source>
</evidence>
<keyword evidence="3" id="KW-1185">Reference proteome</keyword>
<feature type="chain" id="PRO_5013091792" description="Rap1a immunity protein domain-containing protein" evidence="1">
    <location>
        <begin position="24"/>
        <end position="128"/>
    </location>
</feature>
<organism evidence="2 3">
    <name type="scientific">Haemophilus paracuniculus</name>
    <dbReference type="NCBI Taxonomy" id="734"/>
    <lineage>
        <taxon>Bacteria</taxon>
        <taxon>Pseudomonadati</taxon>
        <taxon>Pseudomonadota</taxon>
        <taxon>Gammaproteobacteria</taxon>
        <taxon>Pasteurellales</taxon>
        <taxon>Pasteurellaceae</taxon>
        <taxon>Haemophilus</taxon>
    </lineage>
</organism>
<accession>A0A1T0AQX0</accession>
<dbReference type="STRING" id="734.B0187_08690"/>
<feature type="signal peptide" evidence="1">
    <location>
        <begin position="1"/>
        <end position="23"/>
    </location>
</feature>
<dbReference type="Proteomes" id="UP000190867">
    <property type="component" value="Unassembled WGS sequence"/>
</dbReference>
<dbReference type="AlphaFoldDB" id="A0A1T0AQX0"/>
<gene>
    <name evidence="2" type="ORF">B0187_08690</name>
</gene>
<evidence type="ECO:0000313" key="3">
    <source>
        <dbReference type="Proteomes" id="UP000190867"/>
    </source>
</evidence>
<keyword evidence="1" id="KW-0732">Signal</keyword>
<protein>
    <recommendedName>
        <fullName evidence="4">Rap1a immunity protein domain-containing protein</fullName>
    </recommendedName>
</protein>
<comment type="caution">
    <text evidence="2">The sequence shown here is derived from an EMBL/GenBank/DDBJ whole genome shotgun (WGS) entry which is preliminary data.</text>
</comment>
<name>A0A1T0AQX0_9PAST</name>